<evidence type="ECO:0000313" key="2">
    <source>
        <dbReference type="EMBL" id="URD85745.1"/>
    </source>
</evidence>
<name>A0A9E7EZM7_9LILI</name>
<evidence type="ECO:0000256" key="1">
    <source>
        <dbReference type="SAM" id="MobiDB-lite"/>
    </source>
</evidence>
<proteinExistence type="predicted"/>
<keyword evidence="3" id="KW-1185">Reference proteome</keyword>
<evidence type="ECO:0000313" key="3">
    <source>
        <dbReference type="Proteomes" id="UP001055439"/>
    </source>
</evidence>
<dbReference type="Proteomes" id="UP001055439">
    <property type="component" value="Chromosome 2"/>
</dbReference>
<accession>A0A9E7EZM7</accession>
<dbReference type="OrthoDB" id="774757at2759"/>
<reference evidence="2" key="1">
    <citation type="submission" date="2022-05" db="EMBL/GenBank/DDBJ databases">
        <title>The Musa troglodytarum L. genome provides insights into the mechanism of non-climacteric behaviour and enrichment of carotenoids.</title>
        <authorList>
            <person name="Wang J."/>
        </authorList>
    </citation>
    <scope>NUCLEOTIDE SEQUENCE</scope>
    <source>
        <tissue evidence="2">Leaf</tissue>
    </source>
</reference>
<gene>
    <name evidence="2" type="ORF">MUK42_27343</name>
</gene>
<dbReference type="EMBL" id="CP097504">
    <property type="protein sequence ID" value="URD85745.1"/>
    <property type="molecule type" value="Genomic_DNA"/>
</dbReference>
<sequence length="31" mass="3041">MSPTVSSACAAPKKPGTRGRSGRLAAELGSP</sequence>
<feature type="region of interest" description="Disordered" evidence="1">
    <location>
        <begin position="1"/>
        <end position="31"/>
    </location>
</feature>
<organism evidence="2 3">
    <name type="scientific">Musa troglodytarum</name>
    <name type="common">fe'i banana</name>
    <dbReference type="NCBI Taxonomy" id="320322"/>
    <lineage>
        <taxon>Eukaryota</taxon>
        <taxon>Viridiplantae</taxon>
        <taxon>Streptophyta</taxon>
        <taxon>Embryophyta</taxon>
        <taxon>Tracheophyta</taxon>
        <taxon>Spermatophyta</taxon>
        <taxon>Magnoliopsida</taxon>
        <taxon>Liliopsida</taxon>
        <taxon>Zingiberales</taxon>
        <taxon>Musaceae</taxon>
        <taxon>Musa</taxon>
    </lineage>
</organism>
<protein>
    <submittedName>
        <fullName evidence="2">Uncharacterized protein</fullName>
    </submittedName>
</protein>
<dbReference type="AlphaFoldDB" id="A0A9E7EZM7"/>